<sequence length="459" mass="51440">MLKTKFSHFRFTRIALILLLIIVVFPSIQPAHRAYAANADSGPAESIYEALISGDKVASDRTYAAPDKPTVYLTFDDGPSKYTPEVLDILRKEEIPATFFVVGEHVEENPKLVKRIVSEGHALGNHSYDHTYKKLYSDYKGFWKQVEQTDRAIEKAAGFRTGLMRAPGGTAENFDAFYFYYMKEAGYTLYDWDIDSEDSKRTGVPAAEIIRSIRKAPLKHELTVLFHDGTGHKETVKALPEVIRYFRDKGYAFAKLDDRVKPAQFPVRKAGRWHRSAPGEAEFARTAAAMRDWAASASVSGGRTPVPSGEETAVGAGSVRHRQTEPRLPLTLIVDGRRTVLPPELALFREERLEVPLRVLAQQIGARVSWDQAALTASVDYGFTRLDYNLRDYTLSVHLWARITAVYHLPNMRLLEGSLYVPLRKTVELLGGDILDYHADKSGREVTISGGTALFSSKL</sequence>
<reference evidence="3 6" key="2">
    <citation type="submission" date="2022-05" db="EMBL/GenBank/DDBJ databases">
        <title>Genome Sequencing of Bee-Associated Microbes.</title>
        <authorList>
            <person name="Dunlap C."/>
        </authorList>
    </citation>
    <scope>NUCLEOTIDE SEQUENCE [LARGE SCALE GENOMIC DNA]</scope>
    <source>
        <strain evidence="3 6">NRRL B-23120</strain>
    </source>
</reference>
<accession>A0A410X3K9</accession>
<evidence type="ECO:0000313" key="6">
    <source>
        <dbReference type="Proteomes" id="UP001527202"/>
    </source>
</evidence>
<dbReference type="InterPro" id="IPR002509">
    <property type="entry name" value="NODB_dom"/>
</dbReference>
<evidence type="ECO:0000313" key="4">
    <source>
        <dbReference type="EMBL" id="QAV21196.1"/>
    </source>
</evidence>
<dbReference type="Gene3D" id="3.20.20.370">
    <property type="entry name" value="Glycoside hydrolase/deacetylase"/>
    <property type="match status" value="1"/>
</dbReference>
<organism evidence="4 5">
    <name type="scientific">Paenibacillus chitinolyticus</name>
    <dbReference type="NCBI Taxonomy" id="79263"/>
    <lineage>
        <taxon>Bacteria</taxon>
        <taxon>Bacillati</taxon>
        <taxon>Bacillota</taxon>
        <taxon>Bacilli</taxon>
        <taxon>Bacillales</taxon>
        <taxon>Paenibacillaceae</taxon>
        <taxon>Paenibacillus</taxon>
    </lineage>
</organism>
<dbReference type="PROSITE" id="PS51677">
    <property type="entry name" value="NODB"/>
    <property type="match status" value="1"/>
</dbReference>
<dbReference type="RefSeq" id="WP_042234973.1">
    <property type="nucleotide sequence ID" value="NZ_CP026520.1"/>
</dbReference>
<evidence type="ECO:0000313" key="5">
    <source>
        <dbReference type="Proteomes" id="UP000288943"/>
    </source>
</evidence>
<dbReference type="Proteomes" id="UP001527202">
    <property type="component" value="Unassembled WGS sequence"/>
</dbReference>
<feature type="region of interest" description="Disordered" evidence="1">
    <location>
        <begin position="298"/>
        <end position="320"/>
    </location>
</feature>
<feature type="domain" description="NodB homology" evidence="2">
    <location>
        <begin position="69"/>
        <end position="254"/>
    </location>
</feature>
<keyword evidence="6" id="KW-1185">Reference proteome</keyword>
<dbReference type="EMBL" id="CP026520">
    <property type="protein sequence ID" value="QAV21196.1"/>
    <property type="molecule type" value="Genomic_DNA"/>
</dbReference>
<dbReference type="AlphaFoldDB" id="A0A410X3K9"/>
<dbReference type="GeneID" id="95378524"/>
<dbReference type="KEGG" id="pchi:PC41400_27430"/>
<evidence type="ECO:0000256" key="1">
    <source>
        <dbReference type="SAM" id="MobiDB-lite"/>
    </source>
</evidence>
<gene>
    <name evidence="3" type="ORF">M5X16_06025</name>
    <name evidence="4" type="ORF">PC41400_27430</name>
</gene>
<dbReference type="Pfam" id="PF01522">
    <property type="entry name" value="Polysacc_deac_1"/>
    <property type="match status" value="1"/>
</dbReference>
<dbReference type="PANTHER" id="PTHR10587:SF125">
    <property type="entry name" value="POLYSACCHARIDE DEACETYLASE YHEN-RELATED"/>
    <property type="match status" value="1"/>
</dbReference>
<reference evidence="4 5" key="1">
    <citation type="submission" date="2018-01" db="EMBL/GenBank/DDBJ databases">
        <title>The whole genome sequencing and assembly of Paenibacillus chitinolyticus KCCM 41400 strain.</title>
        <authorList>
            <person name="Kim J.-Y."/>
            <person name="Park M.-K."/>
            <person name="Lee Y.-J."/>
            <person name="Yi H."/>
            <person name="Bahn Y.-S."/>
            <person name="Kim J.F."/>
            <person name="Lee D.-W."/>
        </authorList>
    </citation>
    <scope>NUCLEOTIDE SEQUENCE [LARGE SCALE GENOMIC DNA]</scope>
    <source>
        <strain evidence="4 5">KCCM 41400</strain>
    </source>
</reference>
<dbReference type="GO" id="GO:0005975">
    <property type="term" value="P:carbohydrate metabolic process"/>
    <property type="evidence" value="ECO:0007669"/>
    <property type="project" value="InterPro"/>
</dbReference>
<evidence type="ECO:0000259" key="2">
    <source>
        <dbReference type="PROSITE" id="PS51677"/>
    </source>
</evidence>
<dbReference type="EMBL" id="JAMDMJ010000007">
    <property type="protein sequence ID" value="MCY9595330.1"/>
    <property type="molecule type" value="Genomic_DNA"/>
</dbReference>
<dbReference type="CDD" id="cd10944">
    <property type="entry name" value="CE4_SmPgdA_like"/>
    <property type="match status" value="1"/>
</dbReference>
<protein>
    <submittedName>
        <fullName evidence="4">Polysaccharide deacetylase</fullName>
    </submittedName>
</protein>
<dbReference type="SUPFAM" id="SSF88713">
    <property type="entry name" value="Glycoside hydrolase/deacetylase"/>
    <property type="match status" value="1"/>
</dbReference>
<dbReference type="Gene3D" id="3.30.457.10">
    <property type="entry name" value="Copper amine oxidase-like, N-terminal domain"/>
    <property type="match status" value="1"/>
</dbReference>
<dbReference type="PANTHER" id="PTHR10587">
    <property type="entry name" value="GLYCOSYL TRANSFERASE-RELATED"/>
    <property type="match status" value="1"/>
</dbReference>
<dbReference type="OrthoDB" id="258610at2"/>
<dbReference type="GO" id="GO:0016810">
    <property type="term" value="F:hydrolase activity, acting on carbon-nitrogen (but not peptide) bonds"/>
    <property type="evidence" value="ECO:0007669"/>
    <property type="project" value="InterPro"/>
</dbReference>
<dbReference type="InterPro" id="IPR050248">
    <property type="entry name" value="Polysacc_deacetylase_ArnD"/>
</dbReference>
<evidence type="ECO:0000313" key="3">
    <source>
        <dbReference type="EMBL" id="MCY9595330.1"/>
    </source>
</evidence>
<dbReference type="InterPro" id="IPR011330">
    <property type="entry name" value="Glyco_hydro/deAcase_b/a-brl"/>
</dbReference>
<dbReference type="Proteomes" id="UP000288943">
    <property type="component" value="Chromosome"/>
</dbReference>
<dbReference type="InterPro" id="IPR036582">
    <property type="entry name" value="Mao_N_sf"/>
</dbReference>
<name>A0A410X3K9_9BACL</name>
<proteinExistence type="predicted"/>